<reference evidence="1 2" key="1">
    <citation type="submission" date="2013-11" db="EMBL/GenBank/DDBJ databases">
        <title>Opisthorchis viverrini - life in the bile duct.</title>
        <authorList>
            <person name="Young N.D."/>
            <person name="Nagarajan N."/>
            <person name="Lin S.J."/>
            <person name="Korhonen P.K."/>
            <person name="Jex A.R."/>
            <person name="Hall R.S."/>
            <person name="Safavi-Hemami H."/>
            <person name="Kaewkong W."/>
            <person name="Bertrand D."/>
            <person name="Gao S."/>
            <person name="Seet Q."/>
            <person name="Wongkham S."/>
            <person name="Teh B.T."/>
            <person name="Wongkham C."/>
            <person name="Intapan P.M."/>
            <person name="Maleewong W."/>
            <person name="Yang X."/>
            <person name="Hu M."/>
            <person name="Wang Z."/>
            <person name="Hofmann A."/>
            <person name="Sternberg P.W."/>
            <person name="Tan P."/>
            <person name="Wang J."/>
            <person name="Gasser R.B."/>
        </authorList>
    </citation>
    <scope>NUCLEOTIDE SEQUENCE [LARGE SCALE GENOMIC DNA]</scope>
</reference>
<gene>
    <name evidence="1" type="ORF">T265_13586</name>
</gene>
<dbReference type="Proteomes" id="UP000054324">
    <property type="component" value="Unassembled WGS sequence"/>
</dbReference>
<dbReference type="KEGG" id="ovi:T265_13586"/>
<evidence type="ECO:0000313" key="1">
    <source>
        <dbReference type="EMBL" id="KER28441.1"/>
    </source>
</evidence>
<organism evidence="1 2">
    <name type="scientific">Opisthorchis viverrini</name>
    <name type="common">Southeast Asian liver fluke</name>
    <dbReference type="NCBI Taxonomy" id="6198"/>
    <lineage>
        <taxon>Eukaryota</taxon>
        <taxon>Metazoa</taxon>
        <taxon>Spiralia</taxon>
        <taxon>Lophotrochozoa</taxon>
        <taxon>Platyhelminthes</taxon>
        <taxon>Trematoda</taxon>
        <taxon>Digenea</taxon>
        <taxon>Opisthorchiida</taxon>
        <taxon>Opisthorchiata</taxon>
        <taxon>Opisthorchiidae</taxon>
        <taxon>Opisthorchis</taxon>
    </lineage>
</organism>
<dbReference type="RefSeq" id="XP_009167843.1">
    <property type="nucleotide sequence ID" value="XM_009169579.1"/>
</dbReference>
<sequence>MKHCASVPDFVLGIIIPCTPLFLHICDAFYNHIVYEYSSNPCHRVSIISSNCTRTYALQTTTNGQEQMLQSNSTNSITDLTLQETRGGSARRRYSYASSVVSTVTLVVLYCAVRQRLIEYTRKLHVALLILSVDSPTLFDDWRQIPTCTLCAFRQTFLGQNERNIWIVQLHGLTAHYCTITGFQEKLLNNQRHE</sequence>
<dbReference type="GeneID" id="20327753"/>
<keyword evidence="2" id="KW-1185">Reference proteome</keyword>
<accession>A0A074ZMS8</accession>
<dbReference type="EMBL" id="KL596699">
    <property type="protein sequence ID" value="KER28441.1"/>
    <property type="molecule type" value="Genomic_DNA"/>
</dbReference>
<feature type="non-terminal residue" evidence="1">
    <location>
        <position position="194"/>
    </location>
</feature>
<name>A0A074ZMS8_OPIVI</name>
<dbReference type="AlphaFoldDB" id="A0A074ZMS8"/>
<dbReference type="CTD" id="20327753"/>
<protein>
    <submittedName>
        <fullName evidence="1">Uncharacterized protein</fullName>
    </submittedName>
</protein>
<evidence type="ECO:0000313" key="2">
    <source>
        <dbReference type="Proteomes" id="UP000054324"/>
    </source>
</evidence>
<proteinExistence type="predicted"/>